<sequence length="155" mass="16975">MTGCLKNRERAIFQRGTSPLPRPTTRQDDTGSGGWAGERAGTGFLKQSLTGWRRDGDDLILAVRLTPGATREDVGGRWIDEHGAHWLSARVRAVPEKGKANAALIALLAKRLDWPRGAILLESGDTNRLKRLRIQGGAQALDRLTAIIETWIDAT</sequence>
<keyword evidence="5" id="KW-1185">Reference proteome</keyword>
<gene>
    <name evidence="4" type="ORF">HMPREF9718_01299</name>
</gene>
<dbReference type="Proteomes" id="UP000009887">
    <property type="component" value="Unassembled WGS sequence"/>
</dbReference>
<evidence type="ECO:0000256" key="3">
    <source>
        <dbReference type="SAM" id="MobiDB-lite"/>
    </source>
</evidence>
<dbReference type="InterPro" id="IPR003746">
    <property type="entry name" value="DUF167"/>
</dbReference>
<comment type="similarity">
    <text evidence="1 2">Belongs to the UPF0235 family.</text>
</comment>
<dbReference type="SMART" id="SM01152">
    <property type="entry name" value="DUF167"/>
    <property type="match status" value="1"/>
</dbReference>
<dbReference type="PATRIC" id="fig|883163.3.peg.1331"/>
<dbReference type="Pfam" id="PF02594">
    <property type="entry name" value="DUF167"/>
    <property type="match status" value="1"/>
</dbReference>
<dbReference type="Gene3D" id="3.30.1200.10">
    <property type="entry name" value="YggU-like"/>
    <property type="match status" value="1"/>
</dbReference>
<organism evidence="4 5">
    <name type="scientific">Sphingobium yanoikuyae ATCC 51230</name>
    <dbReference type="NCBI Taxonomy" id="883163"/>
    <lineage>
        <taxon>Bacteria</taxon>
        <taxon>Pseudomonadati</taxon>
        <taxon>Pseudomonadota</taxon>
        <taxon>Alphaproteobacteria</taxon>
        <taxon>Sphingomonadales</taxon>
        <taxon>Sphingomonadaceae</taxon>
        <taxon>Sphingobium</taxon>
    </lineage>
</organism>
<dbReference type="EMBL" id="AGZU01000007">
    <property type="protein sequence ID" value="EKU75947.1"/>
    <property type="molecule type" value="Genomic_DNA"/>
</dbReference>
<dbReference type="SUPFAM" id="SSF69786">
    <property type="entry name" value="YggU-like"/>
    <property type="match status" value="1"/>
</dbReference>
<comment type="caution">
    <text evidence="4">The sequence shown here is derived from an EMBL/GenBank/DDBJ whole genome shotgun (WGS) entry which is preliminary data.</text>
</comment>
<dbReference type="InterPro" id="IPR036591">
    <property type="entry name" value="YggU-like_sf"/>
</dbReference>
<accession>K9DAP9</accession>
<protein>
    <recommendedName>
        <fullName evidence="2">UPF0235 protein HMPREF9718_01299</fullName>
    </recommendedName>
</protein>
<name>K9DAP9_SPHYA</name>
<evidence type="ECO:0000256" key="2">
    <source>
        <dbReference type="HAMAP-Rule" id="MF_00634"/>
    </source>
</evidence>
<evidence type="ECO:0000313" key="4">
    <source>
        <dbReference type="EMBL" id="EKU75947.1"/>
    </source>
</evidence>
<dbReference type="HOGENOM" id="CLU_1694426_0_0_5"/>
<evidence type="ECO:0000256" key="1">
    <source>
        <dbReference type="ARBA" id="ARBA00010364"/>
    </source>
</evidence>
<proteinExistence type="inferred from homology"/>
<feature type="region of interest" description="Disordered" evidence="3">
    <location>
        <begin position="13"/>
        <end position="38"/>
    </location>
</feature>
<dbReference type="HAMAP" id="MF_00634">
    <property type="entry name" value="UPF0235"/>
    <property type="match status" value="1"/>
</dbReference>
<dbReference type="AlphaFoldDB" id="K9DAP9"/>
<dbReference type="NCBIfam" id="TIGR00251">
    <property type="entry name" value="DUF167 family protein"/>
    <property type="match status" value="1"/>
</dbReference>
<evidence type="ECO:0000313" key="5">
    <source>
        <dbReference type="Proteomes" id="UP000009887"/>
    </source>
</evidence>
<reference evidence="4 5" key="1">
    <citation type="submission" date="2012-09" db="EMBL/GenBank/DDBJ databases">
        <title>The Genome Sequence of Sphingobium yanoikuyae ATCC 51230.</title>
        <authorList>
            <consortium name="The Broad Institute Genome Sequencing Platform"/>
            <person name="Earl A."/>
            <person name="Ward D."/>
            <person name="Feldgarden M."/>
            <person name="Gevers D."/>
            <person name="Huys G."/>
            <person name="Walker B."/>
            <person name="Young S.K."/>
            <person name="Zeng Q."/>
            <person name="Gargeya S."/>
            <person name="Fitzgerald M."/>
            <person name="Haas B."/>
            <person name="Abouelleil A."/>
            <person name="Alvarado L."/>
            <person name="Arachchi H.M."/>
            <person name="Berlin A.M."/>
            <person name="Chapman S.B."/>
            <person name="Goldberg J."/>
            <person name="Griggs A."/>
            <person name="Gujja S."/>
            <person name="Hansen M."/>
            <person name="Howarth C."/>
            <person name="Imamovic A."/>
            <person name="Larimer J."/>
            <person name="McCowen C."/>
            <person name="Montmayeur A."/>
            <person name="Murphy C."/>
            <person name="Neiman D."/>
            <person name="Pearson M."/>
            <person name="Priest M."/>
            <person name="Roberts A."/>
            <person name="Saif S."/>
            <person name="Shea T."/>
            <person name="Sisk P."/>
            <person name="Sykes S."/>
            <person name="Wortman J."/>
            <person name="Nusbaum C."/>
            <person name="Birren B."/>
        </authorList>
    </citation>
    <scope>NUCLEOTIDE SEQUENCE [LARGE SCALE GENOMIC DNA]</scope>
    <source>
        <strain evidence="4 5">ATCC 51230</strain>
    </source>
</reference>